<accession>A0AB34KLJ0</accession>
<dbReference type="GeneID" id="96007589"/>
<dbReference type="Pfam" id="PF03403">
    <property type="entry name" value="PAF-AH_p_II"/>
    <property type="match status" value="1"/>
</dbReference>
<keyword evidence="1 4" id="KW-0378">Hydrolase</keyword>
<comment type="catalytic activity">
    <reaction evidence="4">
        <text>a 1-O-alkyl-2-acetyl-sn-glycero-3-phosphocholine + H2O = a 1-O-alkyl-sn-glycero-3-phosphocholine + acetate + H(+)</text>
        <dbReference type="Rhea" id="RHEA:17777"/>
        <dbReference type="ChEBI" id="CHEBI:15377"/>
        <dbReference type="ChEBI" id="CHEBI:15378"/>
        <dbReference type="ChEBI" id="CHEBI:30089"/>
        <dbReference type="ChEBI" id="CHEBI:30909"/>
        <dbReference type="ChEBI" id="CHEBI:36707"/>
        <dbReference type="EC" id="3.1.1.47"/>
    </reaction>
</comment>
<evidence type="ECO:0000313" key="8">
    <source>
        <dbReference type="Proteomes" id="UP000803884"/>
    </source>
</evidence>
<dbReference type="SUPFAM" id="SSF53474">
    <property type="entry name" value="alpha/beta-Hydrolases"/>
    <property type="match status" value="1"/>
</dbReference>
<dbReference type="PIRSF" id="PIRSF018169">
    <property type="entry name" value="PAF_acetylhydrolase"/>
    <property type="match status" value="1"/>
</dbReference>
<proteinExistence type="inferred from homology"/>
<keyword evidence="6" id="KW-1133">Transmembrane helix</keyword>
<gene>
    <name evidence="7" type="ORF">WHR41_06146</name>
</gene>
<feature type="transmembrane region" description="Helical" evidence="6">
    <location>
        <begin position="14"/>
        <end position="31"/>
    </location>
</feature>
<feature type="active site" description="Charge relay system" evidence="5">
    <location>
        <position position="336"/>
    </location>
</feature>
<evidence type="ECO:0000256" key="5">
    <source>
        <dbReference type="PIRSR" id="PIRSR018169-1"/>
    </source>
</evidence>
<dbReference type="GO" id="GO:0003847">
    <property type="term" value="F:1-alkyl-2-acetylglycerophosphocholine esterase activity"/>
    <property type="evidence" value="ECO:0007669"/>
    <property type="project" value="UniProtKB-UniRule"/>
</dbReference>
<dbReference type="InterPro" id="IPR016715">
    <property type="entry name" value="PAF_acetylhydro_eukaryote"/>
</dbReference>
<evidence type="ECO:0000256" key="2">
    <source>
        <dbReference type="ARBA" id="ARBA00022963"/>
    </source>
</evidence>
<evidence type="ECO:0000313" key="7">
    <source>
        <dbReference type="EMBL" id="KAL1585031.1"/>
    </source>
</evidence>
<keyword evidence="6" id="KW-0472">Membrane</keyword>
<organism evidence="7 8">
    <name type="scientific">Cladosporium halotolerans</name>
    <dbReference type="NCBI Taxonomy" id="1052096"/>
    <lineage>
        <taxon>Eukaryota</taxon>
        <taxon>Fungi</taxon>
        <taxon>Dikarya</taxon>
        <taxon>Ascomycota</taxon>
        <taxon>Pezizomycotina</taxon>
        <taxon>Dothideomycetes</taxon>
        <taxon>Dothideomycetidae</taxon>
        <taxon>Cladosporiales</taxon>
        <taxon>Cladosporiaceae</taxon>
        <taxon>Cladosporium</taxon>
    </lineage>
</organism>
<dbReference type="PANTHER" id="PTHR10272">
    <property type="entry name" value="PLATELET-ACTIVATING FACTOR ACETYLHYDROLASE"/>
    <property type="match status" value="1"/>
</dbReference>
<keyword evidence="6" id="KW-0812">Transmembrane</keyword>
<keyword evidence="3 4" id="KW-0443">Lipid metabolism</keyword>
<dbReference type="EC" id="3.1.1.47" evidence="4"/>
<reference evidence="7 8" key="1">
    <citation type="journal article" date="2020" name="Microbiol. Resour. Announc.">
        <title>Draft Genome Sequence of a Cladosporium Species Isolated from the Mesophotic Ascidian Didemnum maculosum.</title>
        <authorList>
            <person name="Gioti A."/>
            <person name="Siaperas R."/>
            <person name="Nikolaivits E."/>
            <person name="Le Goff G."/>
            <person name="Ouazzani J."/>
            <person name="Kotoulas G."/>
            <person name="Topakas E."/>
        </authorList>
    </citation>
    <scope>NUCLEOTIDE SEQUENCE [LARGE SCALE GENOMIC DNA]</scope>
    <source>
        <strain evidence="7 8">TM138-S3</strain>
    </source>
</reference>
<dbReference type="GO" id="GO:0016042">
    <property type="term" value="P:lipid catabolic process"/>
    <property type="evidence" value="ECO:0007669"/>
    <property type="project" value="UniProtKB-KW"/>
</dbReference>
<evidence type="ECO:0000256" key="1">
    <source>
        <dbReference type="ARBA" id="ARBA00022801"/>
    </source>
</evidence>
<dbReference type="PANTHER" id="PTHR10272:SF11">
    <property type="entry name" value="PHOSPHOLIPASE-RELATED"/>
    <property type="match status" value="1"/>
</dbReference>
<comment type="similarity">
    <text evidence="4">Belongs to the serine esterase family.</text>
</comment>
<evidence type="ECO:0000256" key="6">
    <source>
        <dbReference type="SAM" id="Phobius"/>
    </source>
</evidence>
<dbReference type="EMBL" id="JAAQHG020000022">
    <property type="protein sequence ID" value="KAL1585031.1"/>
    <property type="molecule type" value="Genomic_DNA"/>
</dbReference>
<dbReference type="RefSeq" id="XP_069228137.1">
    <property type="nucleotide sequence ID" value="XM_069374751.1"/>
</dbReference>
<feature type="active site" description="Nucleophile" evidence="5">
    <location>
        <position position="309"/>
    </location>
</feature>
<dbReference type="AlphaFoldDB" id="A0AB34KLJ0"/>
<evidence type="ECO:0000256" key="3">
    <source>
        <dbReference type="ARBA" id="ARBA00023098"/>
    </source>
</evidence>
<evidence type="ECO:0000256" key="4">
    <source>
        <dbReference type="PIRNR" id="PIRNR018169"/>
    </source>
</evidence>
<sequence length="508" mass="56747">MGSIFWSSTRRWKVRYWIFVAALLYVSYCYVRGMPLFSTNLPPYTGTYDVGTIDLEVPLEEPRRIGETVNTETGEPAFQVDTVLFSIFYPAVNGAQGTKEKHLWVPKPIALHAEGYARFAHMNNWLANNVFALGLWTLVGGNEVPAEVDVRMHGTPRGSYKYGDKAEQHSDDYGLPEFPVIVFSHGMASSRTSYTQYCGEMASRGNVVVAIEHRDGSGPGSLLMSNGTAKGVFHIGEDQLDPKPDTPKLKELQLAMRQAEVEETVKVLRRINEGEGLAVYKSNPRQEGEVLQEWRHRLNMDRVAIAGHSYGATLALQALKGAPSEELPFVGGIILDPGKSSGPLNHDVKVPILIIHSQSWSSKHSIFHGRPHFQVVKELVEGVMERKKFAWFLTSKGTTHPSVTDAPLIEPMLLSWTTGSTIDAHEGVNQYVKVSETFMQYLRDGHRKGVLKEEVSHPAYDEETRHIANPDIAKYWQVHVSPSTFCAFPGLCGVEEDDHKKRAVEYEA</sequence>
<feature type="active site" description="Charge relay system" evidence="5">
    <location>
        <position position="400"/>
    </location>
</feature>
<keyword evidence="2 4" id="KW-0442">Lipid degradation</keyword>
<name>A0AB34KLJ0_9PEZI</name>
<dbReference type="InterPro" id="IPR029058">
    <property type="entry name" value="AB_hydrolase_fold"/>
</dbReference>
<protein>
    <recommendedName>
        <fullName evidence="4">Putative phospholipase</fullName>
        <ecNumber evidence="4">3.1.1.47</ecNumber>
    </recommendedName>
</protein>
<dbReference type="Gene3D" id="3.40.50.1820">
    <property type="entry name" value="alpha/beta hydrolase"/>
    <property type="match status" value="1"/>
</dbReference>
<keyword evidence="8" id="KW-1185">Reference proteome</keyword>
<dbReference type="Proteomes" id="UP000803884">
    <property type="component" value="Unassembled WGS sequence"/>
</dbReference>
<comment type="caution">
    <text evidence="7">The sequence shown here is derived from an EMBL/GenBank/DDBJ whole genome shotgun (WGS) entry which is preliminary data.</text>
</comment>